<feature type="compositionally biased region" description="Basic and acidic residues" evidence="6">
    <location>
        <begin position="322"/>
        <end position="356"/>
    </location>
</feature>
<dbReference type="GO" id="GO:0006303">
    <property type="term" value="P:double-strand break repair via nonhomologous end joining"/>
    <property type="evidence" value="ECO:0007669"/>
    <property type="project" value="InterPro"/>
</dbReference>
<protein>
    <submittedName>
        <fullName evidence="8">DNA repair protein XRCC1</fullName>
    </submittedName>
</protein>
<dbReference type="InterPro" id="IPR045080">
    <property type="entry name" value="BRCT_XRCC1_rpt1"/>
</dbReference>
<keyword evidence="3" id="KW-0227">DNA damage</keyword>
<dbReference type="EMBL" id="JAIZAY010000010">
    <property type="protein sequence ID" value="KAJ8034925.1"/>
    <property type="molecule type" value="Genomic_DNA"/>
</dbReference>
<dbReference type="Pfam" id="PF16589">
    <property type="entry name" value="BRCT_2"/>
    <property type="match status" value="1"/>
</dbReference>
<dbReference type="GO" id="GO:0005634">
    <property type="term" value="C:nucleus"/>
    <property type="evidence" value="ECO:0007669"/>
    <property type="project" value="UniProtKB-SubCell"/>
</dbReference>
<feature type="domain" description="BRCT" evidence="7">
    <location>
        <begin position="204"/>
        <end position="291"/>
    </location>
</feature>
<dbReference type="CDD" id="cd17725">
    <property type="entry name" value="BRCT_XRCC1_rpt1"/>
    <property type="match status" value="1"/>
</dbReference>
<dbReference type="GO" id="GO:0006284">
    <property type="term" value="P:base-excision repair"/>
    <property type="evidence" value="ECO:0007669"/>
    <property type="project" value="InterPro"/>
</dbReference>
<dbReference type="InterPro" id="IPR008979">
    <property type="entry name" value="Galactose-bd-like_sf"/>
</dbReference>
<evidence type="ECO:0000313" key="8">
    <source>
        <dbReference type="EMBL" id="KAJ8034925.1"/>
    </source>
</evidence>
<dbReference type="InterPro" id="IPR001357">
    <property type="entry name" value="BRCT_dom"/>
</dbReference>
<evidence type="ECO:0000256" key="1">
    <source>
        <dbReference type="ARBA" id="ARBA00004123"/>
    </source>
</evidence>
<dbReference type="PANTHER" id="PTHR11370:SF5">
    <property type="entry name" value="DNA REPAIR PROTEIN XRCC1"/>
    <property type="match status" value="1"/>
</dbReference>
<name>A0A9Q1BYH2_HOLLE</name>
<feature type="compositionally biased region" description="Low complexity" evidence="6">
    <location>
        <begin position="141"/>
        <end position="158"/>
    </location>
</feature>
<dbReference type="GO" id="GO:0000012">
    <property type="term" value="P:single strand break repair"/>
    <property type="evidence" value="ECO:0007669"/>
    <property type="project" value="InterPro"/>
</dbReference>
<dbReference type="GO" id="GO:0003684">
    <property type="term" value="F:damaged DNA binding"/>
    <property type="evidence" value="ECO:0007669"/>
    <property type="project" value="InterPro"/>
</dbReference>
<dbReference type="SUPFAM" id="SSF52113">
    <property type="entry name" value="BRCT domain"/>
    <property type="match status" value="2"/>
</dbReference>
<feature type="compositionally biased region" description="Basic and acidic residues" evidence="6">
    <location>
        <begin position="159"/>
        <end position="178"/>
    </location>
</feature>
<dbReference type="CDD" id="cd17707">
    <property type="entry name" value="BRCT_XRCC1_rpt2"/>
    <property type="match status" value="1"/>
</dbReference>
<dbReference type="FunFam" id="3.40.50.10190:FF:000012">
    <property type="entry name" value="X-ray repair cross complementing 1"/>
    <property type="match status" value="1"/>
</dbReference>
<dbReference type="Pfam" id="PF01834">
    <property type="entry name" value="XRCC1_N"/>
    <property type="match status" value="1"/>
</dbReference>
<evidence type="ECO:0000259" key="7">
    <source>
        <dbReference type="PROSITE" id="PS50172"/>
    </source>
</evidence>
<dbReference type="Pfam" id="PF00533">
    <property type="entry name" value="BRCT"/>
    <property type="match status" value="1"/>
</dbReference>
<evidence type="ECO:0000256" key="2">
    <source>
        <dbReference type="ARBA" id="ARBA00022737"/>
    </source>
</evidence>
<keyword evidence="5" id="KW-0539">Nucleus</keyword>
<sequence>MNPIESKNGSNANRVRMFGPDKLCKTVLGKRWDRLKIVCTQPFNKHIRYGLSFIKLHSPPEETDSTSPTSQKMLGKFTLKEESPAPLIKAGSFFKDRNQPKEEPAPLKGAAAIRAASYQTPSEKDSSSPRKKQTTLDFKPAPKASPSVPSSSQSTPSRRSPEPKQPKKRKLPDEDSRESSSAQKQTEQTKKKHLEKTKESGTKRFDEIMKGVTFVLSGYQNPYRGEIRDKGLKMGAKYEANWGPGCTHLICAFVNTPKYQQVHGKGKIVGKEWILDSYRKKCLQPWKRYKLRKGDESSSSEDDSEAEDAHPPARQKVSPTPERQEKRTLEPKLPEEKNVEKKKEDTPSPEENKKEEEEYVGSTDVESIGDGEKSKDALGSDADTEDELNQLKSDQQQEDPFAGSTDEEEDAEEVRNKSNAKDDDDWDNIPELPDFFDKKHFLFYGKFSADTRRQLHRFVIAFGGQEENYMSDKVDFVVTESNWDKSFDEALKENKSLVFVRPRWLHTCNQKGKMVSHESYAIERE</sequence>
<dbReference type="FunFam" id="3.40.50.10190:FF:000008">
    <property type="entry name" value="X-ray repair cross complementing 1"/>
    <property type="match status" value="1"/>
</dbReference>
<dbReference type="Gene3D" id="3.40.50.10190">
    <property type="entry name" value="BRCT domain"/>
    <property type="match status" value="2"/>
</dbReference>
<accession>A0A9Q1BYH2</accession>
<dbReference type="InterPro" id="IPR036420">
    <property type="entry name" value="BRCT_dom_sf"/>
</dbReference>
<dbReference type="SUPFAM" id="SSF49785">
    <property type="entry name" value="Galactose-binding domain-like"/>
    <property type="match status" value="1"/>
</dbReference>
<feature type="region of interest" description="Disordered" evidence="6">
    <location>
        <begin position="291"/>
        <end position="428"/>
    </location>
</feature>
<dbReference type="AlphaFoldDB" id="A0A9Q1BYH2"/>
<dbReference type="InterPro" id="IPR002706">
    <property type="entry name" value="Xrcc1_N"/>
</dbReference>
<feature type="region of interest" description="Disordered" evidence="6">
    <location>
        <begin position="115"/>
        <end position="202"/>
    </location>
</feature>
<keyword evidence="9" id="KW-1185">Reference proteome</keyword>
<comment type="caution">
    <text evidence="8">The sequence shown here is derived from an EMBL/GenBank/DDBJ whole genome shotgun (WGS) entry which is preliminary data.</text>
</comment>
<dbReference type="Gene3D" id="2.60.120.260">
    <property type="entry name" value="Galactose-binding domain-like"/>
    <property type="match status" value="1"/>
</dbReference>
<comment type="subcellular location">
    <subcellularLocation>
        <location evidence="1">Nucleus</location>
    </subcellularLocation>
</comment>
<evidence type="ECO:0000313" key="9">
    <source>
        <dbReference type="Proteomes" id="UP001152320"/>
    </source>
</evidence>
<feature type="domain" description="BRCT" evidence="7">
    <location>
        <begin position="431"/>
        <end position="522"/>
    </location>
</feature>
<dbReference type="PANTHER" id="PTHR11370">
    <property type="entry name" value="DNA-REPAIR PROTEIN XRCC1"/>
    <property type="match status" value="1"/>
</dbReference>
<gene>
    <name evidence="8" type="ORF">HOLleu_21953</name>
</gene>
<keyword evidence="4" id="KW-0234">DNA repair</keyword>
<keyword evidence="2" id="KW-0677">Repeat</keyword>
<dbReference type="SMART" id="SM00292">
    <property type="entry name" value="BRCT"/>
    <property type="match status" value="2"/>
</dbReference>
<evidence type="ECO:0000256" key="4">
    <source>
        <dbReference type="ARBA" id="ARBA00023204"/>
    </source>
</evidence>
<organism evidence="8 9">
    <name type="scientific">Holothuria leucospilota</name>
    <name type="common">Black long sea cucumber</name>
    <name type="synonym">Mertensiothuria leucospilota</name>
    <dbReference type="NCBI Taxonomy" id="206669"/>
    <lineage>
        <taxon>Eukaryota</taxon>
        <taxon>Metazoa</taxon>
        <taxon>Echinodermata</taxon>
        <taxon>Eleutherozoa</taxon>
        <taxon>Echinozoa</taxon>
        <taxon>Holothuroidea</taxon>
        <taxon>Aspidochirotacea</taxon>
        <taxon>Aspidochirotida</taxon>
        <taxon>Holothuriidae</taxon>
        <taxon>Holothuria</taxon>
    </lineage>
</organism>
<evidence type="ECO:0000256" key="5">
    <source>
        <dbReference type="ARBA" id="ARBA00023242"/>
    </source>
</evidence>
<evidence type="ECO:0000256" key="3">
    <source>
        <dbReference type="ARBA" id="ARBA00022763"/>
    </source>
</evidence>
<dbReference type="Proteomes" id="UP001152320">
    <property type="component" value="Chromosome 10"/>
</dbReference>
<reference evidence="8" key="1">
    <citation type="submission" date="2021-10" db="EMBL/GenBank/DDBJ databases">
        <title>Tropical sea cucumber genome reveals ecological adaptation and Cuvierian tubules defense mechanism.</title>
        <authorList>
            <person name="Chen T."/>
        </authorList>
    </citation>
    <scope>NUCLEOTIDE SEQUENCE</scope>
    <source>
        <strain evidence="8">Nanhai2018</strain>
        <tissue evidence="8">Muscle</tissue>
    </source>
</reference>
<proteinExistence type="predicted"/>
<dbReference type="PROSITE" id="PS50172">
    <property type="entry name" value="BRCT"/>
    <property type="match status" value="2"/>
</dbReference>
<evidence type="ECO:0000256" key="6">
    <source>
        <dbReference type="SAM" id="MobiDB-lite"/>
    </source>
</evidence>
<dbReference type="OrthoDB" id="25840at2759"/>